<dbReference type="AlphaFoldDB" id="A0A151WK60"/>
<dbReference type="Proteomes" id="UP000075809">
    <property type="component" value="Unassembled WGS sequence"/>
</dbReference>
<dbReference type="EMBL" id="KQ983012">
    <property type="protein sequence ID" value="KYQ48252.1"/>
    <property type="molecule type" value="Genomic_DNA"/>
</dbReference>
<evidence type="ECO:0000313" key="1">
    <source>
        <dbReference type="EMBL" id="KYQ48252.1"/>
    </source>
</evidence>
<proteinExistence type="predicted"/>
<sequence length="106" mass="12496">MITVLVYPLKGIFCKRICISKGNIILMSSPCLFVHRRIGDPPPISEYFFCTSGIKTFELEVESYHDQSLFLINTHELDWYCVAPCYSRRFRALPPYIKLYYLLMFI</sequence>
<keyword evidence="2" id="KW-1185">Reference proteome</keyword>
<organism evidence="1 2">
    <name type="scientific">Mycetomoellerius zeteki</name>
    <dbReference type="NCBI Taxonomy" id="64791"/>
    <lineage>
        <taxon>Eukaryota</taxon>
        <taxon>Metazoa</taxon>
        <taxon>Ecdysozoa</taxon>
        <taxon>Arthropoda</taxon>
        <taxon>Hexapoda</taxon>
        <taxon>Insecta</taxon>
        <taxon>Pterygota</taxon>
        <taxon>Neoptera</taxon>
        <taxon>Endopterygota</taxon>
        <taxon>Hymenoptera</taxon>
        <taxon>Apocrita</taxon>
        <taxon>Aculeata</taxon>
        <taxon>Formicoidea</taxon>
        <taxon>Formicidae</taxon>
        <taxon>Myrmicinae</taxon>
        <taxon>Mycetomoellerius</taxon>
    </lineage>
</organism>
<reference evidence="1 2" key="1">
    <citation type="submission" date="2015-09" db="EMBL/GenBank/DDBJ databases">
        <title>Trachymyrmex zeteki WGS genome.</title>
        <authorList>
            <person name="Nygaard S."/>
            <person name="Hu H."/>
            <person name="Boomsma J."/>
            <person name="Zhang G."/>
        </authorList>
    </citation>
    <scope>NUCLEOTIDE SEQUENCE [LARGE SCALE GENOMIC DNA]</scope>
    <source>
        <strain evidence="1">Tzet28-1</strain>
        <tissue evidence="1">Whole body</tissue>
    </source>
</reference>
<gene>
    <name evidence="1" type="ORF">ALC60_12580</name>
</gene>
<name>A0A151WK60_9HYME</name>
<protein>
    <submittedName>
        <fullName evidence="1">Uncharacterized protein</fullName>
    </submittedName>
</protein>
<evidence type="ECO:0000313" key="2">
    <source>
        <dbReference type="Proteomes" id="UP000075809"/>
    </source>
</evidence>
<accession>A0A151WK60</accession>